<evidence type="ECO:0000313" key="3">
    <source>
        <dbReference type="EMBL" id="EPS59710.1"/>
    </source>
</evidence>
<proteinExistence type="inferred from homology"/>
<organism evidence="3 4">
    <name type="scientific">Genlisea aurea</name>
    <dbReference type="NCBI Taxonomy" id="192259"/>
    <lineage>
        <taxon>Eukaryota</taxon>
        <taxon>Viridiplantae</taxon>
        <taxon>Streptophyta</taxon>
        <taxon>Embryophyta</taxon>
        <taxon>Tracheophyta</taxon>
        <taxon>Spermatophyta</taxon>
        <taxon>Magnoliopsida</taxon>
        <taxon>eudicotyledons</taxon>
        <taxon>Gunneridae</taxon>
        <taxon>Pentapetalae</taxon>
        <taxon>asterids</taxon>
        <taxon>lamiids</taxon>
        <taxon>Lamiales</taxon>
        <taxon>Lentibulariaceae</taxon>
        <taxon>Genlisea</taxon>
    </lineage>
</organism>
<dbReference type="InterPro" id="IPR050898">
    <property type="entry name" value="Plant_acyltransferase"/>
</dbReference>
<dbReference type="AlphaFoldDB" id="S8BYP6"/>
<name>S8BYP6_9LAMI</name>
<comment type="similarity">
    <text evidence="1">Belongs to the plant acyltransferase family.</text>
</comment>
<dbReference type="PANTHER" id="PTHR31147">
    <property type="entry name" value="ACYL TRANSFERASE 4"/>
    <property type="match status" value="1"/>
</dbReference>
<keyword evidence="4" id="KW-1185">Reference proteome</keyword>
<evidence type="ECO:0000313" key="4">
    <source>
        <dbReference type="Proteomes" id="UP000015453"/>
    </source>
</evidence>
<evidence type="ECO:0000256" key="2">
    <source>
        <dbReference type="ARBA" id="ARBA00022679"/>
    </source>
</evidence>
<dbReference type="SUPFAM" id="SSF52777">
    <property type="entry name" value="CoA-dependent acyltransferases"/>
    <property type="match status" value="1"/>
</dbReference>
<evidence type="ECO:0000256" key="1">
    <source>
        <dbReference type="ARBA" id="ARBA00009861"/>
    </source>
</evidence>
<dbReference type="Proteomes" id="UP000015453">
    <property type="component" value="Unassembled WGS sequence"/>
</dbReference>
<dbReference type="OrthoDB" id="671439at2759"/>
<sequence length="484" mass="54397">MASISQLLWTPKLKYSTKYFHGRPPFNKFRVRSIRTIDASPTADLKITKNEPEFIFPAQPTPTETKPLSDLDNWYRGNAPLLFIYKRDARMEGKDAADVIKQALTKALVYYYPLAGRLFSTIDVDGRSKLWVDCGGVSGGGALFVRAEADIELEAVGDNILPPNPCAKQLVCTQGEEKEGKEFESSAISGPLLHIQVTKFKCGGVVLGLVMHHSVADGYGIALFVATMGELARGQNAPTISPVWLRDQFMCARPNPQVRYVENQFRNIKDSTNNLKSMIQEIRETTPISIFLNSKDIQALRDRHNLQSCTKFELVTAYLWKCRTLLRGSDPNDITRLSCVTSIRGTRIMKGLPRAYYGNSVFMPSSTCAVRDLVDNPLSDVVELVKKTKLKVRDPEYVRSFIDHIATKSSLVDLRLRFAVSDLSRLGAQRFDFGWGNPMNFVSAIVRSTMIFYQTYSKSDGGEDEMMITMRAPPGFEDELKRIE</sequence>
<keyword evidence="2" id="KW-0808">Transferase</keyword>
<dbReference type="EMBL" id="AUSU01008139">
    <property type="protein sequence ID" value="EPS59710.1"/>
    <property type="molecule type" value="Genomic_DNA"/>
</dbReference>
<dbReference type="PANTHER" id="PTHR31147:SF66">
    <property type="entry name" value="OS05G0315700 PROTEIN"/>
    <property type="match status" value="1"/>
</dbReference>
<protein>
    <submittedName>
        <fullName evidence="3">Uncharacterized protein</fullName>
    </submittedName>
</protein>
<gene>
    <name evidence="3" type="ORF">M569_15095</name>
</gene>
<dbReference type="Gene3D" id="3.30.559.10">
    <property type="entry name" value="Chloramphenicol acetyltransferase-like domain"/>
    <property type="match status" value="2"/>
</dbReference>
<dbReference type="Pfam" id="PF02458">
    <property type="entry name" value="Transferase"/>
    <property type="match status" value="1"/>
</dbReference>
<reference evidence="3 4" key="1">
    <citation type="journal article" date="2013" name="BMC Genomics">
        <title>The miniature genome of a carnivorous plant Genlisea aurea contains a low number of genes and short non-coding sequences.</title>
        <authorList>
            <person name="Leushkin E.V."/>
            <person name="Sutormin R.A."/>
            <person name="Nabieva E.R."/>
            <person name="Penin A.A."/>
            <person name="Kondrashov A.S."/>
            <person name="Logacheva M.D."/>
        </authorList>
    </citation>
    <scope>NUCLEOTIDE SEQUENCE [LARGE SCALE GENOMIC DNA]</scope>
</reference>
<dbReference type="GO" id="GO:0016740">
    <property type="term" value="F:transferase activity"/>
    <property type="evidence" value="ECO:0007669"/>
    <property type="project" value="UniProtKB-KW"/>
</dbReference>
<comment type="caution">
    <text evidence="3">The sequence shown here is derived from an EMBL/GenBank/DDBJ whole genome shotgun (WGS) entry which is preliminary data.</text>
</comment>
<dbReference type="InterPro" id="IPR023213">
    <property type="entry name" value="CAT-like_dom_sf"/>
</dbReference>
<accession>S8BYP6</accession>